<dbReference type="OrthoDB" id="10262986at2759"/>
<dbReference type="Pfam" id="PF13625">
    <property type="entry name" value="Helicase_C_3"/>
    <property type="match status" value="1"/>
</dbReference>
<dbReference type="PANTHER" id="PTHR11274">
    <property type="entry name" value="RAD25/XP-B DNA REPAIR HELICASE"/>
    <property type="match status" value="1"/>
</dbReference>
<dbReference type="Proteomes" id="UP000297245">
    <property type="component" value="Unassembled WGS sequence"/>
</dbReference>
<gene>
    <name evidence="7" type="ORF">K435DRAFT_873593</name>
</gene>
<dbReference type="GO" id="GO:0097550">
    <property type="term" value="C:transcription preinitiation complex"/>
    <property type="evidence" value="ECO:0007669"/>
    <property type="project" value="TreeGrafter"/>
</dbReference>
<evidence type="ECO:0008006" key="9">
    <source>
        <dbReference type="Google" id="ProtNLM"/>
    </source>
</evidence>
<dbReference type="InterPro" id="IPR032830">
    <property type="entry name" value="XPB/Ssl2_N"/>
</dbReference>
<dbReference type="Pfam" id="PF00501">
    <property type="entry name" value="AMP-binding"/>
    <property type="match status" value="1"/>
</dbReference>
<dbReference type="InterPro" id="IPR042099">
    <property type="entry name" value="ANL_N_sf"/>
</dbReference>
<dbReference type="GO" id="GO:0000112">
    <property type="term" value="C:nucleotide-excision repair factor 3 complex"/>
    <property type="evidence" value="ECO:0007669"/>
    <property type="project" value="TreeGrafter"/>
</dbReference>
<dbReference type="PANTHER" id="PTHR11274:SF0">
    <property type="entry name" value="GENERAL TRANSCRIPTION AND DNA REPAIR FACTOR IIH HELICASE SUBUNIT XPB"/>
    <property type="match status" value="1"/>
</dbReference>
<dbReference type="SUPFAM" id="SSF56801">
    <property type="entry name" value="Acetyl-CoA synthetase-like"/>
    <property type="match status" value="1"/>
</dbReference>
<evidence type="ECO:0000313" key="7">
    <source>
        <dbReference type="EMBL" id="THU81195.1"/>
    </source>
</evidence>
<proteinExistence type="predicted"/>
<evidence type="ECO:0000313" key="8">
    <source>
        <dbReference type="Proteomes" id="UP000297245"/>
    </source>
</evidence>
<dbReference type="PRINTS" id="PR00154">
    <property type="entry name" value="AMPBINDING"/>
</dbReference>
<dbReference type="InterPro" id="IPR000873">
    <property type="entry name" value="AMP-dep_synth/lig_dom"/>
</dbReference>
<name>A0A4V4HBY6_DENBC</name>
<feature type="domain" description="AMP-dependent synthetase/ligase" evidence="5">
    <location>
        <begin position="184"/>
        <end position="284"/>
    </location>
</feature>
<evidence type="ECO:0000259" key="5">
    <source>
        <dbReference type="Pfam" id="PF00501"/>
    </source>
</evidence>
<keyword evidence="8" id="KW-1185">Reference proteome</keyword>
<dbReference type="InterPro" id="IPR020845">
    <property type="entry name" value="AMP-binding_CS"/>
</dbReference>
<dbReference type="InterPro" id="IPR050615">
    <property type="entry name" value="ATP-dep_DNA_Helicase"/>
</dbReference>
<dbReference type="GO" id="GO:0016787">
    <property type="term" value="F:hydrolase activity"/>
    <property type="evidence" value="ECO:0007669"/>
    <property type="project" value="UniProtKB-KW"/>
</dbReference>
<dbReference type="Gene3D" id="3.40.50.12780">
    <property type="entry name" value="N-terminal domain of ligase-like"/>
    <property type="match status" value="1"/>
</dbReference>
<evidence type="ECO:0000256" key="4">
    <source>
        <dbReference type="ARBA" id="ARBA00022840"/>
    </source>
</evidence>
<dbReference type="GO" id="GO:0043138">
    <property type="term" value="F:3'-5' DNA helicase activity"/>
    <property type="evidence" value="ECO:0007669"/>
    <property type="project" value="TreeGrafter"/>
</dbReference>
<keyword evidence="1" id="KW-0547">Nucleotide-binding</keyword>
<dbReference type="EMBL" id="ML179830">
    <property type="protein sequence ID" value="THU81195.1"/>
    <property type="molecule type" value="Genomic_DNA"/>
</dbReference>
<dbReference type="GO" id="GO:0005524">
    <property type="term" value="F:ATP binding"/>
    <property type="evidence" value="ECO:0007669"/>
    <property type="project" value="UniProtKB-KW"/>
</dbReference>
<feature type="domain" description="Helicase XPB/Ssl2 N-terminal" evidence="6">
    <location>
        <begin position="75"/>
        <end position="164"/>
    </location>
</feature>
<accession>A0A4V4HBY6</accession>
<keyword evidence="2" id="KW-0378">Hydrolase</keyword>
<reference evidence="7 8" key="1">
    <citation type="journal article" date="2019" name="Nat. Ecol. Evol.">
        <title>Megaphylogeny resolves global patterns of mushroom evolution.</title>
        <authorList>
            <person name="Varga T."/>
            <person name="Krizsan K."/>
            <person name="Foldi C."/>
            <person name="Dima B."/>
            <person name="Sanchez-Garcia M."/>
            <person name="Sanchez-Ramirez S."/>
            <person name="Szollosi G.J."/>
            <person name="Szarkandi J.G."/>
            <person name="Papp V."/>
            <person name="Albert L."/>
            <person name="Andreopoulos W."/>
            <person name="Angelini C."/>
            <person name="Antonin V."/>
            <person name="Barry K.W."/>
            <person name="Bougher N.L."/>
            <person name="Buchanan P."/>
            <person name="Buyck B."/>
            <person name="Bense V."/>
            <person name="Catcheside P."/>
            <person name="Chovatia M."/>
            <person name="Cooper J."/>
            <person name="Damon W."/>
            <person name="Desjardin D."/>
            <person name="Finy P."/>
            <person name="Geml J."/>
            <person name="Haridas S."/>
            <person name="Hughes K."/>
            <person name="Justo A."/>
            <person name="Karasinski D."/>
            <person name="Kautmanova I."/>
            <person name="Kiss B."/>
            <person name="Kocsube S."/>
            <person name="Kotiranta H."/>
            <person name="LaButti K.M."/>
            <person name="Lechner B.E."/>
            <person name="Liimatainen K."/>
            <person name="Lipzen A."/>
            <person name="Lukacs Z."/>
            <person name="Mihaltcheva S."/>
            <person name="Morgado L.N."/>
            <person name="Niskanen T."/>
            <person name="Noordeloos M.E."/>
            <person name="Ohm R.A."/>
            <person name="Ortiz-Santana B."/>
            <person name="Ovrebo C."/>
            <person name="Racz N."/>
            <person name="Riley R."/>
            <person name="Savchenko A."/>
            <person name="Shiryaev A."/>
            <person name="Soop K."/>
            <person name="Spirin V."/>
            <person name="Szebenyi C."/>
            <person name="Tomsovsky M."/>
            <person name="Tulloss R.E."/>
            <person name="Uehling J."/>
            <person name="Grigoriev I.V."/>
            <person name="Vagvolgyi C."/>
            <person name="Papp T."/>
            <person name="Martin F.M."/>
            <person name="Miettinen O."/>
            <person name="Hibbett D.S."/>
            <person name="Nagy L.G."/>
        </authorList>
    </citation>
    <scope>NUCLEOTIDE SEQUENCE [LARGE SCALE GENOMIC DNA]</scope>
    <source>
        <strain evidence="7 8">CBS 962.96</strain>
    </source>
</reference>
<evidence type="ECO:0000256" key="2">
    <source>
        <dbReference type="ARBA" id="ARBA00022801"/>
    </source>
</evidence>
<keyword evidence="3" id="KW-0347">Helicase</keyword>
<sequence>MDVVGPHALLSNPICVKEPSLPRRPHAVHYPFCSLPRSIKIYDPHLTITVSISVSKILCEKSGKSCLRLLVNLPTFIHEYKLTSYYLYAAVSVGSQTDDIVEVLNHLSKVPVPEQIVTFIKSCTVRYGKVKLVFKHSKYFVESSDPDILQQLLKDSVIREARIITTQTDNSIRANTFITSKAPTKGNLVIPGTKEAEKKKDGVNGKSDEDLFTSVVGIEGAWNNTNDHNKSSEDPLFILYTSGSTGKPKGVVHTTGGYLLYAALTVFDVHPGDKFADIGWITGHT</sequence>
<dbReference type="PROSITE" id="PS00455">
    <property type="entry name" value="AMP_BINDING"/>
    <property type="match status" value="1"/>
</dbReference>
<dbReference type="GO" id="GO:0005675">
    <property type="term" value="C:transcription factor TFIIH holo complex"/>
    <property type="evidence" value="ECO:0007669"/>
    <property type="project" value="TreeGrafter"/>
</dbReference>
<dbReference type="AlphaFoldDB" id="A0A4V4HBY6"/>
<protein>
    <recommendedName>
        <fullName evidence="9">Acetyl-CoA synthetase-like protein</fullName>
    </recommendedName>
</protein>
<evidence type="ECO:0000259" key="6">
    <source>
        <dbReference type="Pfam" id="PF13625"/>
    </source>
</evidence>
<keyword evidence="4" id="KW-0067">ATP-binding</keyword>
<organism evidence="7 8">
    <name type="scientific">Dendrothele bispora (strain CBS 962.96)</name>
    <dbReference type="NCBI Taxonomy" id="1314807"/>
    <lineage>
        <taxon>Eukaryota</taxon>
        <taxon>Fungi</taxon>
        <taxon>Dikarya</taxon>
        <taxon>Basidiomycota</taxon>
        <taxon>Agaricomycotina</taxon>
        <taxon>Agaricomycetes</taxon>
        <taxon>Agaricomycetidae</taxon>
        <taxon>Agaricales</taxon>
        <taxon>Agaricales incertae sedis</taxon>
        <taxon>Dendrothele</taxon>
    </lineage>
</organism>
<evidence type="ECO:0000256" key="1">
    <source>
        <dbReference type="ARBA" id="ARBA00022741"/>
    </source>
</evidence>
<dbReference type="GO" id="GO:0006367">
    <property type="term" value="P:transcription initiation at RNA polymerase II promoter"/>
    <property type="evidence" value="ECO:0007669"/>
    <property type="project" value="TreeGrafter"/>
</dbReference>
<dbReference type="InterPro" id="IPR020459">
    <property type="entry name" value="AMP-binding"/>
</dbReference>
<evidence type="ECO:0000256" key="3">
    <source>
        <dbReference type="ARBA" id="ARBA00022806"/>
    </source>
</evidence>